<dbReference type="AlphaFoldDB" id="A0A0E9SYG8"/>
<protein>
    <submittedName>
        <fullName evidence="1">Uncharacterized protein</fullName>
    </submittedName>
</protein>
<organism evidence="1">
    <name type="scientific">Anguilla anguilla</name>
    <name type="common">European freshwater eel</name>
    <name type="synonym">Muraena anguilla</name>
    <dbReference type="NCBI Taxonomy" id="7936"/>
    <lineage>
        <taxon>Eukaryota</taxon>
        <taxon>Metazoa</taxon>
        <taxon>Chordata</taxon>
        <taxon>Craniata</taxon>
        <taxon>Vertebrata</taxon>
        <taxon>Euteleostomi</taxon>
        <taxon>Actinopterygii</taxon>
        <taxon>Neopterygii</taxon>
        <taxon>Teleostei</taxon>
        <taxon>Anguilliformes</taxon>
        <taxon>Anguillidae</taxon>
        <taxon>Anguilla</taxon>
    </lineage>
</organism>
<accession>A0A0E9SYG8</accession>
<dbReference type="EMBL" id="GBXM01062862">
    <property type="protein sequence ID" value="JAH45715.1"/>
    <property type="molecule type" value="Transcribed_RNA"/>
</dbReference>
<evidence type="ECO:0000313" key="1">
    <source>
        <dbReference type="EMBL" id="JAH45715.1"/>
    </source>
</evidence>
<proteinExistence type="predicted"/>
<reference evidence="1" key="2">
    <citation type="journal article" date="2015" name="Fish Shellfish Immunol.">
        <title>Early steps in the European eel (Anguilla anguilla)-Vibrio vulnificus interaction in the gills: Role of the RtxA13 toxin.</title>
        <authorList>
            <person name="Callol A."/>
            <person name="Pajuelo D."/>
            <person name="Ebbesson L."/>
            <person name="Teles M."/>
            <person name="MacKenzie S."/>
            <person name="Amaro C."/>
        </authorList>
    </citation>
    <scope>NUCLEOTIDE SEQUENCE</scope>
</reference>
<name>A0A0E9SYG8_ANGAN</name>
<reference evidence="1" key="1">
    <citation type="submission" date="2014-11" db="EMBL/GenBank/DDBJ databases">
        <authorList>
            <person name="Amaro Gonzalez C."/>
        </authorList>
    </citation>
    <scope>NUCLEOTIDE SEQUENCE</scope>
</reference>
<sequence length="56" mass="6374">MRSNTFRSIITGAGDFSVSDPPPFSYQAHQPGQAVFRQLPTHPLSWNRYGYVTIYL</sequence>